<dbReference type="PROSITE" id="PS00285">
    <property type="entry name" value="POTATO_INHIBITOR"/>
    <property type="match status" value="1"/>
</dbReference>
<proteinExistence type="predicted"/>
<dbReference type="InterPro" id="IPR000864">
    <property type="entry name" value="Prot_inh_pot1"/>
</dbReference>
<evidence type="ECO:0000313" key="2">
    <source>
        <dbReference type="Proteomes" id="UP001431199"/>
    </source>
</evidence>
<dbReference type="Proteomes" id="UP001431199">
    <property type="component" value="Unassembled WGS sequence"/>
</dbReference>
<accession>A0ABT2LWT0</accession>
<evidence type="ECO:0000313" key="1">
    <source>
        <dbReference type="EMBL" id="MCT7397752.1"/>
    </source>
</evidence>
<protein>
    <submittedName>
        <fullName evidence="1">Uncharacterized protein</fullName>
    </submittedName>
</protein>
<name>A0ABT2LWT0_9FIRM</name>
<organism evidence="1 2">
    <name type="scientific">Eubacterium album</name>
    <dbReference type="NCBI Taxonomy" id="2978477"/>
    <lineage>
        <taxon>Bacteria</taxon>
        <taxon>Bacillati</taxon>
        <taxon>Bacillota</taxon>
        <taxon>Clostridia</taxon>
        <taxon>Eubacteriales</taxon>
        <taxon>Eubacteriaceae</taxon>
        <taxon>Eubacterium</taxon>
    </lineage>
</organism>
<dbReference type="RefSeq" id="WP_260978188.1">
    <property type="nucleotide sequence ID" value="NZ_JAODBU010000002.1"/>
</dbReference>
<comment type="caution">
    <text evidence="1">The sequence shown here is derived from an EMBL/GenBank/DDBJ whole genome shotgun (WGS) entry which is preliminary data.</text>
</comment>
<dbReference type="EMBL" id="JAODBU010000002">
    <property type="protein sequence ID" value="MCT7397752.1"/>
    <property type="molecule type" value="Genomic_DNA"/>
</dbReference>
<gene>
    <name evidence="1" type="ORF">N5B56_01455</name>
</gene>
<keyword evidence="2" id="KW-1185">Reference proteome</keyword>
<reference evidence="1" key="1">
    <citation type="submission" date="2022-09" db="EMBL/GenBank/DDBJ databases">
        <title>Eubacterium sp. LFL-14 isolated from human feces.</title>
        <authorList>
            <person name="Liu F."/>
        </authorList>
    </citation>
    <scope>NUCLEOTIDE SEQUENCE</scope>
    <source>
        <strain evidence="1">LFL-14</strain>
    </source>
</reference>
<sequence length="134" mass="15558">MKRKIEQFIYPGKVKIISIPKRQLSPESEYPELIGLEGKIAAISGNSVGIIVDGKYNKHSQFGWYWFDSECIEKINKETLENFIREKAVDEGFLQDWYQNSVAQEQSPVWSDEHISEVNNDFYLIPKEDIDGKN</sequence>